<dbReference type="AlphaFoldDB" id="K7SN58"/>
<dbReference type="Pfam" id="PF00117">
    <property type="entry name" value="GATase"/>
    <property type="match status" value="1"/>
</dbReference>
<organism evidence="4 5">
    <name type="scientific">Acidipropionibacterium acidipropionici (strain ATCC 4875 / DSM 20272 / JCM 6432 / NBRC 12425 / NCIMB 8070 / 4)</name>
    <name type="common">Propionibacterium acidipropionici</name>
    <dbReference type="NCBI Taxonomy" id="1171373"/>
    <lineage>
        <taxon>Bacteria</taxon>
        <taxon>Bacillati</taxon>
        <taxon>Actinomycetota</taxon>
        <taxon>Actinomycetes</taxon>
        <taxon>Propionibacteriales</taxon>
        <taxon>Propionibacteriaceae</taxon>
        <taxon>Acidipropionibacterium</taxon>
    </lineage>
</organism>
<evidence type="ECO:0000259" key="3">
    <source>
        <dbReference type="Pfam" id="PF00144"/>
    </source>
</evidence>
<dbReference type="PROSITE" id="PS51273">
    <property type="entry name" value="GATASE_TYPE_1"/>
    <property type="match status" value="1"/>
</dbReference>
<dbReference type="SUPFAM" id="SSF56601">
    <property type="entry name" value="beta-lactamase/transpeptidase-like"/>
    <property type="match status" value="1"/>
</dbReference>
<dbReference type="Proteomes" id="UP000000214">
    <property type="component" value="Chromosome"/>
</dbReference>
<sequence>MTSPQHTPSGDTRAAGDGPAVLVIVNSPTSGPRRLGDWLAESGLRVVEKLGSEGLPDSIEGYDGLVMLGGGMMPDDDVKGPWLPAERDLAAQAIDADLPTLGICLGGQLLAHVAGGEVRADHGPKERGATLICPNDLGRSDRLLGTLGEGAPMIENHQDMITELPPGSVLLASSAALANQAFRIGRHVRGLQFHPEASAESLSGWDDAAMSTEGYSLAELVAAAREVDAANTAAARDLVAAFAAEVRAEARRSGAANGLDAAVGSDIQGLDGVLRDAAARVSTAAESVLPQRLDPRTLAQAPACVAAVTFRGEVVAVQAHGRPRLDDSETTARTVFRIASMTKSFLAATALSLRDDGLLDLSDPAARFIPGIDRASMPDTRTGFDATLEELLSNRSGLAEDNPWGDDHLPAPRGEIAGVIEEGLTLSAYPGTTYQYSNLGVSLVGRAIEARTHRPVDEVIAERILNPLGLSMTRPKASLYPEGTDLAAGYRTVDSGETFTAQPVLDAGALGCIGELYSDVADLATWMHFLGSAFDDFHDPAHEAVLSAATRRRMQTAHTLMLTTDWPFEGKNLDGAGYGYGVIVEADHRFGRIVQHSGGLPGYSSHMCWHPASGVGVVVMANSDSFGTWRVAGDLLRGVLEAAGAPSASVTLWPQTLDAARRLDAAVISGRCIGVEHYRLARNVLRDATTEERHARLERALERTGPILPDPGPLESRILTAEGPASLRWRIPCRDGALIADMRMVGLADPLVQAFSVSVAGPDGRKPIGEGSRASDHHRVAWPED</sequence>
<dbReference type="PANTHER" id="PTHR46825:SF9">
    <property type="entry name" value="BETA-LACTAMASE-RELATED DOMAIN-CONTAINING PROTEIN"/>
    <property type="match status" value="1"/>
</dbReference>
<dbReference type="InterPro" id="IPR017926">
    <property type="entry name" value="GATASE"/>
</dbReference>
<reference evidence="4 5" key="1">
    <citation type="journal article" date="2012" name="BMC Genomics">
        <title>The genome sequence of Propionibacterium acidipropionici provides insights into its biotechnological and industrial potential.</title>
        <authorList>
            <person name="Parizzi L.P."/>
            <person name="Grassi M.C."/>
            <person name="Llerena L.A."/>
            <person name="Carazzolle M.F."/>
            <person name="Queiroz V.L."/>
            <person name="Lunardi I."/>
            <person name="Zeidler A.F."/>
            <person name="Teixeira P.J."/>
            <person name="Mieczkowski P."/>
            <person name="Rincones J."/>
            <person name="Pereira G.A."/>
        </authorList>
    </citation>
    <scope>NUCLEOTIDE SEQUENCE [LARGE SCALE GENOMIC DNA]</scope>
    <source>
        <strain evidence="5">ATCC 4875 / DSM 20272 / JCM 6432 / NBRC 12425 / NCIMB 8070</strain>
    </source>
</reference>
<dbReference type="STRING" id="1171373.PACID_28730"/>
<dbReference type="InterPro" id="IPR012338">
    <property type="entry name" value="Beta-lactam/transpept-like"/>
</dbReference>
<dbReference type="Pfam" id="PF00144">
    <property type="entry name" value="Beta-lactamase"/>
    <property type="match status" value="1"/>
</dbReference>
<dbReference type="EMBL" id="CP003493">
    <property type="protein sequence ID" value="AFV90640.1"/>
    <property type="molecule type" value="Genomic_DNA"/>
</dbReference>
<dbReference type="InterPro" id="IPR044992">
    <property type="entry name" value="ChyE-like"/>
</dbReference>
<name>K7SN58_ACIA4</name>
<dbReference type="HOGENOM" id="CLU_357095_0_0_11"/>
<feature type="domain" description="Glutamine amidotransferase" evidence="2">
    <location>
        <begin position="60"/>
        <end position="199"/>
    </location>
</feature>
<feature type="domain" description="Beta-lactamase-related" evidence="3">
    <location>
        <begin position="300"/>
        <end position="626"/>
    </location>
</feature>
<feature type="compositionally biased region" description="Basic and acidic residues" evidence="1">
    <location>
        <begin position="763"/>
        <end position="785"/>
    </location>
</feature>
<dbReference type="GO" id="GO:0016740">
    <property type="term" value="F:transferase activity"/>
    <property type="evidence" value="ECO:0007669"/>
    <property type="project" value="UniProtKB-KW"/>
</dbReference>
<keyword evidence="4" id="KW-0808">Transferase</keyword>
<evidence type="ECO:0000313" key="4">
    <source>
        <dbReference type="EMBL" id="AFV90640.1"/>
    </source>
</evidence>
<dbReference type="InterPro" id="IPR029062">
    <property type="entry name" value="Class_I_gatase-like"/>
</dbReference>
<dbReference type="KEGG" id="pbo:PACID_28730"/>
<accession>K7SN58</accession>
<evidence type="ECO:0000259" key="2">
    <source>
        <dbReference type="Pfam" id="PF00117"/>
    </source>
</evidence>
<dbReference type="eggNOG" id="COG1680">
    <property type="taxonomic scope" value="Bacteria"/>
</dbReference>
<evidence type="ECO:0000256" key="1">
    <source>
        <dbReference type="SAM" id="MobiDB-lite"/>
    </source>
</evidence>
<gene>
    <name evidence="4" type="ordered locus">PACID_28730</name>
</gene>
<dbReference type="Gene3D" id="3.40.710.10">
    <property type="entry name" value="DD-peptidase/beta-lactamase superfamily"/>
    <property type="match status" value="1"/>
</dbReference>
<dbReference type="SUPFAM" id="SSF52317">
    <property type="entry name" value="Class I glutamine amidotransferase-like"/>
    <property type="match status" value="1"/>
</dbReference>
<dbReference type="InterPro" id="IPR001466">
    <property type="entry name" value="Beta-lactam-related"/>
</dbReference>
<dbReference type="eggNOG" id="COG0518">
    <property type="taxonomic scope" value="Bacteria"/>
</dbReference>
<dbReference type="CDD" id="cd01741">
    <property type="entry name" value="GATase1_1"/>
    <property type="match status" value="1"/>
</dbReference>
<dbReference type="PANTHER" id="PTHR46825">
    <property type="entry name" value="D-ALANYL-D-ALANINE-CARBOXYPEPTIDASE/ENDOPEPTIDASE AMPH"/>
    <property type="match status" value="1"/>
</dbReference>
<feature type="region of interest" description="Disordered" evidence="1">
    <location>
        <begin position="762"/>
        <end position="785"/>
    </location>
</feature>
<evidence type="ECO:0000313" key="5">
    <source>
        <dbReference type="Proteomes" id="UP000000214"/>
    </source>
</evidence>
<dbReference type="PATRIC" id="fig|1171373.8.peg.2823"/>
<proteinExistence type="predicted"/>
<dbReference type="Gene3D" id="3.40.50.880">
    <property type="match status" value="1"/>
</dbReference>
<keyword evidence="4" id="KW-0315">Glutamine amidotransferase</keyword>
<dbReference type="RefSeq" id="WP_015071537.1">
    <property type="nucleotide sequence ID" value="NC_019395.1"/>
</dbReference>
<dbReference type="InterPro" id="IPR050491">
    <property type="entry name" value="AmpC-like"/>
</dbReference>
<protein>
    <submittedName>
        <fullName evidence="4">Class I glutamine amidotransferase</fullName>
    </submittedName>
</protein>